<protein>
    <submittedName>
        <fullName evidence="6">Uncharacterized protein</fullName>
    </submittedName>
</protein>
<evidence type="ECO:0000256" key="2">
    <source>
        <dbReference type="ARBA" id="ARBA00022692"/>
    </source>
</evidence>
<proteinExistence type="predicted"/>
<evidence type="ECO:0000256" key="4">
    <source>
        <dbReference type="ARBA" id="ARBA00023136"/>
    </source>
</evidence>
<dbReference type="RefSeq" id="WP_172689732.1">
    <property type="nucleotide sequence ID" value="NZ_KY303941.1"/>
</dbReference>
<evidence type="ECO:0000256" key="3">
    <source>
        <dbReference type="ARBA" id="ARBA00022989"/>
    </source>
</evidence>
<accession>A0A1W6QXX2</accession>
<feature type="transmembrane region" description="Helical" evidence="5">
    <location>
        <begin position="21"/>
        <end position="41"/>
    </location>
</feature>
<sequence length="95" mass="11541">MEQEEGKRMEKQKLIKEKQKIAEAFIKIVPSFLYSVFGLIISWTLQLLYHWKFLWLVIIVCGFYVLFVTFLFVVAVVFVKRKERKLEIKEDELYF</sequence>
<dbReference type="GO" id="GO:0005886">
    <property type="term" value="C:plasma membrane"/>
    <property type="evidence" value="ECO:0007669"/>
    <property type="project" value="UniProtKB-SubCell"/>
</dbReference>
<evidence type="ECO:0000256" key="5">
    <source>
        <dbReference type="SAM" id="Phobius"/>
    </source>
</evidence>
<keyword evidence="3 5" id="KW-1133">Transmembrane helix</keyword>
<reference evidence="6" key="1">
    <citation type="submission" date="2016-12" db="EMBL/GenBank/DDBJ databases">
        <title>Characterization of a Plasmid Isolated from Enterococcus faecalis found in the Fecal Material of a Blue Whale.</title>
        <authorList>
            <person name="McLaughlin R."/>
        </authorList>
    </citation>
    <scope>NUCLEOTIDE SEQUENCE</scope>
    <source>
        <strain evidence="6">3</strain>
        <plasmid evidence="6">pGTC3</plasmid>
    </source>
</reference>
<dbReference type="SUPFAM" id="SSF90123">
    <property type="entry name" value="ABC transporter transmembrane region"/>
    <property type="match status" value="1"/>
</dbReference>
<keyword evidence="2 5" id="KW-0812">Transmembrane</keyword>
<comment type="subcellular location">
    <subcellularLocation>
        <location evidence="1">Cell membrane</location>
        <topology evidence="1">Multi-pass membrane protein</topology>
    </subcellularLocation>
</comment>
<keyword evidence="4 5" id="KW-0472">Membrane</keyword>
<geneLocation type="plasmid" evidence="6">
    <name>pGTC3</name>
</geneLocation>
<dbReference type="AlphaFoldDB" id="A0A1W6QXX2"/>
<evidence type="ECO:0000256" key="1">
    <source>
        <dbReference type="ARBA" id="ARBA00004651"/>
    </source>
</evidence>
<keyword evidence="6" id="KW-0614">Plasmid</keyword>
<name>A0A1W6QXX2_ENTFL</name>
<dbReference type="InterPro" id="IPR036640">
    <property type="entry name" value="ABC1_TM_sf"/>
</dbReference>
<evidence type="ECO:0000313" key="6">
    <source>
        <dbReference type="EMBL" id="ARO46248.1"/>
    </source>
</evidence>
<dbReference type="GO" id="GO:0005524">
    <property type="term" value="F:ATP binding"/>
    <property type="evidence" value="ECO:0007669"/>
    <property type="project" value="InterPro"/>
</dbReference>
<feature type="transmembrane region" description="Helical" evidence="5">
    <location>
        <begin position="53"/>
        <end position="79"/>
    </location>
</feature>
<dbReference type="EMBL" id="KY303941">
    <property type="protein sequence ID" value="ARO46248.1"/>
    <property type="molecule type" value="Genomic_DNA"/>
</dbReference>
<organism evidence="6">
    <name type="scientific">Enterococcus faecalis</name>
    <name type="common">Streptococcus faecalis</name>
    <dbReference type="NCBI Taxonomy" id="1351"/>
    <lineage>
        <taxon>Bacteria</taxon>
        <taxon>Bacillati</taxon>
        <taxon>Bacillota</taxon>
        <taxon>Bacilli</taxon>
        <taxon>Lactobacillales</taxon>
        <taxon>Enterococcaceae</taxon>
        <taxon>Enterococcus</taxon>
    </lineage>
</organism>